<dbReference type="EMBL" id="CADCWO010000032">
    <property type="protein sequence ID" value="CAA9559007.1"/>
    <property type="molecule type" value="Genomic_DNA"/>
</dbReference>
<protein>
    <submittedName>
        <fullName evidence="1">Uncharacterized protein</fullName>
    </submittedName>
</protein>
<sequence length="44" mass="5061">MNRNKQQIQSISSKPGRLPSSRILLPERVQRIAQHLFQIDLCCG</sequence>
<accession>A0A6J4UTU5</accession>
<proteinExistence type="predicted"/>
<dbReference type="AlphaFoldDB" id="A0A6J4UTU5"/>
<evidence type="ECO:0000313" key="1">
    <source>
        <dbReference type="EMBL" id="CAA9559007.1"/>
    </source>
</evidence>
<organism evidence="1">
    <name type="scientific">uncultured Synechococcales cyanobacterium</name>
    <dbReference type="NCBI Taxonomy" id="1936017"/>
    <lineage>
        <taxon>Bacteria</taxon>
        <taxon>Bacillati</taxon>
        <taxon>Cyanobacteriota</taxon>
        <taxon>Cyanophyceae</taxon>
        <taxon>Synechococcales</taxon>
        <taxon>environmental samples</taxon>
    </lineage>
</organism>
<gene>
    <name evidence="1" type="ORF">AVDCRST_MAG81-722</name>
</gene>
<reference evidence="1" key="1">
    <citation type="submission" date="2020-02" db="EMBL/GenBank/DDBJ databases">
        <authorList>
            <person name="Meier V. D."/>
        </authorList>
    </citation>
    <scope>NUCLEOTIDE SEQUENCE</scope>
    <source>
        <strain evidence="1">AVDCRST_MAG81</strain>
    </source>
</reference>
<name>A0A6J4UTU5_9CYAN</name>